<feature type="transmembrane region" description="Helical" evidence="6">
    <location>
        <begin position="6"/>
        <end position="26"/>
    </location>
</feature>
<sequence>MADYVLFASAFFASAIAPGADTLLILTRALSNKKLAIATAAGITTGKVLMVSLAYFGLAALLQSNGELLLALKILGASFLIYKAVRLWYAERVQPRDRKGSEFFAALAIGFSNPQPLAFYLAIMPVVIGTTQLPLLILIVVVGFSLVSALYILLAGRLSSWLASGTNFQQVNRVLAIAFLVLAVIVLTR</sequence>
<keyword evidence="4 6" id="KW-1133">Transmembrane helix</keyword>
<evidence type="ECO:0000256" key="2">
    <source>
        <dbReference type="ARBA" id="ARBA00022475"/>
    </source>
</evidence>
<dbReference type="Pfam" id="PF01810">
    <property type="entry name" value="LysE"/>
    <property type="match status" value="1"/>
</dbReference>
<evidence type="ECO:0000256" key="5">
    <source>
        <dbReference type="ARBA" id="ARBA00023136"/>
    </source>
</evidence>
<accession>A0A871XZ56</accession>
<protein>
    <submittedName>
        <fullName evidence="7">LysE family translocator</fullName>
    </submittedName>
</protein>
<feature type="transmembrane region" description="Helical" evidence="6">
    <location>
        <begin position="68"/>
        <end position="89"/>
    </location>
</feature>
<evidence type="ECO:0000256" key="6">
    <source>
        <dbReference type="SAM" id="Phobius"/>
    </source>
</evidence>
<dbReference type="GO" id="GO:0005886">
    <property type="term" value="C:plasma membrane"/>
    <property type="evidence" value="ECO:0007669"/>
    <property type="project" value="UniProtKB-SubCell"/>
</dbReference>
<keyword evidence="3 6" id="KW-0812">Transmembrane</keyword>
<evidence type="ECO:0000256" key="1">
    <source>
        <dbReference type="ARBA" id="ARBA00004651"/>
    </source>
</evidence>
<evidence type="ECO:0000256" key="4">
    <source>
        <dbReference type="ARBA" id="ARBA00022989"/>
    </source>
</evidence>
<comment type="subcellular location">
    <subcellularLocation>
        <location evidence="1">Cell membrane</location>
        <topology evidence="1">Multi-pass membrane protein</topology>
    </subcellularLocation>
</comment>
<feature type="transmembrane region" description="Helical" evidence="6">
    <location>
        <begin position="101"/>
        <end position="123"/>
    </location>
</feature>
<keyword evidence="5 6" id="KW-0472">Membrane</keyword>
<gene>
    <name evidence="7" type="ORF">HULAa3G5_00009</name>
</gene>
<keyword evidence="2" id="KW-1003">Cell membrane</keyword>
<feature type="transmembrane region" description="Helical" evidence="6">
    <location>
        <begin position="38"/>
        <end position="62"/>
    </location>
</feature>
<dbReference type="PANTHER" id="PTHR30086">
    <property type="entry name" value="ARGININE EXPORTER PROTEIN ARGO"/>
    <property type="match status" value="1"/>
</dbReference>
<dbReference type="EMBL" id="MW122881">
    <property type="protein sequence ID" value="QOV09023.1"/>
    <property type="molecule type" value="Genomic_DNA"/>
</dbReference>
<evidence type="ECO:0000256" key="3">
    <source>
        <dbReference type="ARBA" id="ARBA00022692"/>
    </source>
</evidence>
<dbReference type="InterPro" id="IPR001123">
    <property type="entry name" value="LeuE-type"/>
</dbReference>
<evidence type="ECO:0000313" key="7">
    <source>
        <dbReference type="EMBL" id="QOV09023.1"/>
    </source>
</evidence>
<proteinExistence type="predicted"/>
<name>A0A871XZ56_9MICO</name>
<dbReference type="GO" id="GO:0015171">
    <property type="term" value="F:amino acid transmembrane transporter activity"/>
    <property type="evidence" value="ECO:0007669"/>
    <property type="project" value="TreeGrafter"/>
</dbReference>
<organism evidence="7">
    <name type="scientific">uncultured Micrococcales bacterium</name>
    <dbReference type="NCBI Taxonomy" id="1920814"/>
    <lineage>
        <taxon>Bacteria</taxon>
        <taxon>Bacillati</taxon>
        <taxon>Actinomycetota</taxon>
        <taxon>Actinomycetes</taxon>
        <taxon>Micrococcales</taxon>
        <taxon>environmental samples</taxon>
    </lineage>
</organism>
<feature type="transmembrane region" description="Helical" evidence="6">
    <location>
        <begin position="170"/>
        <end position="188"/>
    </location>
</feature>
<dbReference type="PANTHER" id="PTHR30086:SF20">
    <property type="entry name" value="ARGININE EXPORTER PROTEIN ARGO-RELATED"/>
    <property type="match status" value="1"/>
</dbReference>
<reference evidence="7" key="1">
    <citation type="submission" date="2020-10" db="EMBL/GenBank/DDBJ databases">
        <title>Diverse heliorhodopsins detected via functional metagenomics in peat lake Actinobacteria, Chloroflexi and Archaea.</title>
        <authorList>
            <person name="Chazan A."/>
            <person name="Rozenberg A."/>
            <person name="Tahan R."/>
            <person name="Mannen K."/>
            <person name="Nagata T."/>
            <person name="Yaish S."/>
            <person name="Larom S."/>
            <person name="Kandori H."/>
            <person name="Inoue K."/>
            <person name="Beja O."/>
            <person name="Pushkarev A."/>
        </authorList>
    </citation>
    <scope>NUCLEOTIDE SEQUENCE</scope>
</reference>
<feature type="transmembrane region" description="Helical" evidence="6">
    <location>
        <begin position="135"/>
        <end position="158"/>
    </location>
</feature>
<dbReference type="AlphaFoldDB" id="A0A871XZ56"/>